<dbReference type="STRING" id="45607.A0A2T0FNH2"/>
<dbReference type="Gene3D" id="2.30.30.100">
    <property type="match status" value="1"/>
</dbReference>
<feature type="region of interest" description="Disordered" evidence="6">
    <location>
        <begin position="1"/>
        <end position="31"/>
    </location>
</feature>
<dbReference type="SUPFAM" id="SSF50182">
    <property type="entry name" value="Sm-like ribonucleoproteins"/>
    <property type="match status" value="1"/>
</dbReference>
<evidence type="ECO:0000256" key="3">
    <source>
        <dbReference type="ARBA" id="ARBA00023187"/>
    </source>
</evidence>
<dbReference type="PANTHER" id="PTHR11021:SF0">
    <property type="entry name" value="SMALL NUCLEAR RIBONUCLEOPROTEIN F"/>
    <property type="match status" value="1"/>
</dbReference>
<dbReference type="AlphaFoldDB" id="A0A2T0FNH2"/>
<keyword evidence="2 5" id="KW-0747">Spliceosome</keyword>
<keyword evidence="9" id="KW-1185">Reference proteome</keyword>
<dbReference type="OrthoDB" id="268799at2759"/>
<comment type="subcellular location">
    <subcellularLocation>
        <location evidence="5">Nucleus</location>
    </subcellularLocation>
</comment>
<evidence type="ECO:0000256" key="5">
    <source>
        <dbReference type="PIRNR" id="PIRNR006609"/>
    </source>
</evidence>
<sequence length="101" mass="10833">MAEEHAVAEPVVEDIGESKSESPVEEAPGNNAASEFIAELTGKEVIVKLTSSIEYHGLLQAVDGFMNITLQNTREVYDGKLVSEFGDVFLRGSMVAYIAAA</sequence>
<protein>
    <submittedName>
        <fullName evidence="8">U6 snRNA-associated Sm-like protein LSm6</fullName>
    </submittedName>
</protein>
<dbReference type="InterPro" id="IPR010920">
    <property type="entry name" value="LSM_dom_sf"/>
</dbReference>
<dbReference type="GeneID" id="36517898"/>
<evidence type="ECO:0000256" key="2">
    <source>
        <dbReference type="ARBA" id="ARBA00022728"/>
    </source>
</evidence>
<dbReference type="Proteomes" id="UP000238350">
    <property type="component" value="Unassembled WGS sequence"/>
</dbReference>
<keyword evidence="5" id="KW-0539">Nucleus</keyword>
<dbReference type="InterPro" id="IPR001163">
    <property type="entry name" value="Sm_dom_euk/arc"/>
</dbReference>
<dbReference type="CDD" id="cd01726">
    <property type="entry name" value="LSm6"/>
    <property type="match status" value="1"/>
</dbReference>
<dbReference type="PROSITE" id="PS52002">
    <property type="entry name" value="SM"/>
    <property type="match status" value="1"/>
</dbReference>
<reference evidence="8 9" key="1">
    <citation type="submission" date="2017-04" db="EMBL/GenBank/DDBJ databases">
        <title>Genome sequencing of [Candida] sorbophila.</title>
        <authorList>
            <person name="Ahn J.O."/>
        </authorList>
    </citation>
    <scope>NUCLEOTIDE SEQUENCE [LARGE SCALE GENOMIC DNA]</scope>
    <source>
        <strain evidence="8 9">DS02</strain>
    </source>
</reference>
<keyword evidence="4 5" id="KW-0687">Ribonucleoprotein</keyword>
<name>A0A2T0FNH2_9ASCO</name>
<accession>A0A2T0FNH2</accession>
<dbReference type="SMART" id="SM00651">
    <property type="entry name" value="Sm"/>
    <property type="match status" value="1"/>
</dbReference>
<keyword evidence="5" id="KW-0507">mRNA processing</keyword>
<dbReference type="RefSeq" id="XP_024666475.1">
    <property type="nucleotide sequence ID" value="XM_024810707.1"/>
</dbReference>
<comment type="similarity">
    <text evidence="1 5">Belongs to the snRNP Sm proteins family. SmF/LSm6 subfamily.</text>
</comment>
<keyword evidence="3 5" id="KW-0508">mRNA splicing</keyword>
<evidence type="ECO:0000313" key="8">
    <source>
        <dbReference type="EMBL" id="PRT56530.1"/>
    </source>
</evidence>
<evidence type="ECO:0000256" key="6">
    <source>
        <dbReference type="SAM" id="MobiDB-lite"/>
    </source>
</evidence>
<comment type="caution">
    <text evidence="8">The sequence shown here is derived from an EMBL/GenBank/DDBJ whole genome shotgun (WGS) entry which is preliminary data.</text>
</comment>
<dbReference type="GO" id="GO:0000398">
    <property type="term" value="P:mRNA splicing, via spliceosome"/>
    <property type="evidence" value="ECO:0007669"/>
    <property type="project" value="InterPro"/>
</dbReference>
<proteinExistence type="inferred from homology"/>
<evidence type="ECO:0000256" key="1">
    <source>
        <dbReference type="ARBA" id="ARBA00007927"/>
    </source>
</evidence>
<dbReference type="InterPro" id="IPR047575">
    <property type="entry name" value="Sm"/>
</dbReference>
<dbReference type="Pfam" id="PF01423">
    <property type="entry name" value="LSM"/>
    <property type="match status" value="1"/>
</dbReference>
<dbReference type="GO" id="GO:0005681">
    <property type="term" value="C:spliceosomal complex"/>
    <property type="evidence" value="ECO:0007669"/>
    <property type="project" value="UniProtKB-KW"/>
</dbReference>
<organism evidence="8 9">
    <name type="scientific">Wickerhamiella sorbophila</name>
    <dbReference type="NCBI Taxonomy" id="45607"/>
    <lineage>
        <taxon>Eukaryota</taxon>
        <taxon>Fungi</taxon>
        <taxon>Dikarya</taxon>
        <taxon>Ascomycota</taxon>
        <taxon>Saccharomycotina</taxon>
        <taxon>Dipodascomycetes</taxon>
        <taxon>Dipodascales</taxon>
        <taxon>Trichomonascaceae</taxon>
        <taxon>Wickerhamiella</taxon>
    </lineage>
</organism>
<dbReference type="GO" id="GO:0003723">
    <property type="term" value="F:RNA binding"/>
    <property type="evidence" value="ECO:0007669"/>
    <property type="project" value="UniProtKB-UniRule"/>
</dbReference>
<feature type="domain" description="Sm" evidence="7">
    <location>
        <begin position="32"/>
        <end position="101"/>
    </location>
</feature>
<gene>
    <name evidence="8" type="ORF">B9G98_04150</name>
</gene>
<dbReference type="PANTHER" id="PTHR11021">
    <property type="entry name" value="SMALL NUCLEAR RIBONUCLEOPROTEIN F SNRNP-F"/>
    <property type="match status" value="1"/>
</dbReference>
<dbReference type="InterPro" id="IPR016487">
    <property type="entry name" value="Lsm6/sSmF"/>
</dbReference>
<evidence type="ECO:0000313" key="9">
    <source>
        <dbReference type="Proteomes" id="UP000238350"/>
    </source>
</evidence>
<keyword evidence="5" id="KW-0694">RNA-binding</keyword>
<evidence type="ECO:0000256" key="4">
    <source>
        <dbReference type="ARBA" id="ARBA00023274"/>
    </source>
</evidence>
<dbReference type="EMBL" id="NDIQ01000022">
    <property type="protein sequence ID" value="PRT56530.1"/>
    <property type="molecule type" value="Genomic_DNA"/>
</dbReference>
<evidence type="ECO:0000259" key="7">
    <source>
        <dbReference type="PROSITE" id="PS52002"/>
    </source>
</evidence>
<dbReference type="GO" id="GO:0120114">
    <property type="term" value="C:Sm-like protein family complex"/>
    <property type="evidence" value="ECO:0007669"/>
    <property type="project" value="UniProtKB-ARBA"/>
</dbReference>